<name>X5GK58_9RICK</name>
<dbReference type="KEGG" id="ehh:EHF_0222"/>
<dbReference type="HOGENOM" id="CLU_3135131_0_0_5"/>
<proteinExistence type="predicted"/>
<reference evidence="1 2" key="1">
    <citation type="submission" date="2014-03" db="EMBL/GenBank/DDBJ databases">
        <title>Sequencing and Comparison of Genomes and Transcriptome Profiles of Human Ehrlichiosis Agents.</title>
        <authorList>
            <person name="Lin M."/>
            <person name="Daugherty S.C."/>
            <person name="Nagaraj S."/>
            <person name="Cheng Z."/>
            <person name="Xiong Q."/>
            <person name="Lin F.-Y."/>
            <person name="Sengamalay N."/>
            <person name="Ott S."/>
            <person name="Godinez A."/>
            <person name="Tallon L.J."/>
            <person name="Sadzewicz L."/>
            <person name="Fraser C.M."/>
            <person name="Dunning Hotopp J.C."/>
            <person name="Rikihisa Y."/>
        </authorList>
    </citation>
    <scope>NUCLEOTIDE SEQUENCE [LARGE SCALE GENOMIC DNA]</scope>
    <source>
        <strain evidence="1 2">HF</strain>
    </source>
</reference>
<dbReference type="AlphaFoldDB" id="X5GK58"/>
<keyword evidence="2" id="KW-1185">Reference proteome</keyword>
<gene>
    <name evidence="1" type="ORF">EHF_0222</name>
</gene>
<evidence type="ECO:0000313" key="1">
    <source>
        <dbReference type="EMBL" id="AHX04491.1"/>
    </source>
</evidence>
<dbReference type="EMBL" id="CP007474">
    <property type="protein sequence ID" value="AHX04491.1"/>
    <property type="molecule type" value="Genomic_DNA"/>
</dbReference>
<organism evidence="1 2">
    <name type="scientific">Ehrlichia japonica</name>
    <dbReference type="NCBI Taxonomy" id="391036"/>
    <lineage>
        <taxon>Bacteria</taxon>
        <taxon>Pseudomonadati</taxon>
        <taxon>Pseudomonadota</taxon>
        <taxon>Alphaproteobacteria</taxon>
        <taxon>Rickettsiales</taxon>
        <taxon>Anaplasmataceae</taxon>
        <taxon>Ehrlichia</taxon>
    </lineage>
</organism>
<dbReference type="RefSeq" id="WP_156928250.1">
    <property type="nucleotide sequence ID" value="NZ_CP007474.1"/>
</dbReference>
<protein>
    <submittedName>
        <fullName evidence="1">Uncharacterized protein</fullName>
    </submittedName>
</protein>
<evidence type="ECO:0000313" key="2">
    <source>
        <dbReference type="Proteomes" id="UP000023762"/>
    </source>
</evidence>
<accession>X5GK58</accession>
<dbReference type="Proteomes" id="UP000023762">
    <property type="component" value="Chromosome"/>
</dbReference>
<sequence length="49" mass="5823">MKELEYSKNYIYKLHQDLLKCKTWIFASKVTYVSGALLQKLSNKNRAQQ</sequence>